<sequence length="524" mass="60116">MQIAFRVDSSYEIGTGHVMRCLTLAEALRKNGVNCIFICRDHTKNINQLIKDQKFQVHLLSKPQKVSSKNWLGIDQQSDAQEAISILKSLEIIPDWLIVDHYGIDSKWELILRPYVKKIMVIDDLANRPHDCDVLLDQNYTHKWDRYTDLVSDHCRLLLSPEYAILRPEFLKARKKLEQEGKLPFDPRKVFIFFGGVDPNNFTGSALSVLHKIGDFAPEVVIGASNPHRASIETQMQQFPEGNLHIQTDKMAEVMLKCSWYFGSGGSITWERMCLGLTGVVVPVAENQLECSVTLAKDGFCILSQDLMNILQILSKQETFTLLQEYQKLSFLLVDGLGTEKVCFKLLNKFDHKRLSIRETNESDILKFFLWANDRVVRRNAWNEEAISIEQHMNWFSKKINDNQTKIYILNYGDIPIGQARYEAKLNFWLLNYSISGAFRGNSIGSYLIKLSEEKLKEQVNEKFSISLLRAEVKPDNLASKSCLERSGYALALEEISPEKNIFVKPLIRITFSAPHCYYGCIES</sequence>
<dbReference type="STRING" id="1188229.GlitD10_1639"/>
<dbReference type="Gene3D" id="3.40.630.30">
    <property type="match status" value="1"/>
</dbReference>
<reference evidence="4 5" key="1">
    <citation type="submission" date="2016-10" db="EMBL/GenBank/DDBJ databases">
        <title>Description of Gloeomargarita lithophora gen. nov., sp. nov., a thylakoid-bearing basal-branching cyanobacterium with intracellular carbonates, and proposal for Gloeomargaritales ord. nov.</title>
        <authorList>
            <person name="Moreira D."/>
            <person name="Tavera R."/>
            <person name="Benzerara K."/>
            <person name="Skouri-Panet F."/>
            <person name="Couradeau E."/>
            <person name="Gerard E."/>
            <person name="Loussert C."/>
            <person name="Novelo E."/>
            <person name="Zivanovic Y."/>
            <person name="Lopez-Garcia P."/>
        </authorList>
    </citation>
    <scope>NUCLEOTIDE SEQUENCE [LARGE SCALE GENOMIC DNA]</scope>
    <source>
        <strain evidence="4 5">D10</strain>
    </source>
</reference>
<evidence type="ECO:0000313" key="4">
    <source>
        <dbReference type="EMBL" id="APB33963.1"/>
    </source>
</evidence>
<dbReference type="InterPro" id="IPR020023">
    <property type="entry name" value="PseG"/>
</dbReference>
<dbReference type="NCBIfam" id="TIGR03590">
    <property type="entry name" value="PseG"/>
    <property type="match status" value="1"/>
</dbReference>
<dbReference type="Gene3D" id="3.40.50.2000">
    <property type="entry name" value="Glycogen Phosphorylase B"/>
    <property type="match status" value="1"/>
</dbReference>
<evidence type="ECO:0000313" key="5">
    <source>
        <dbReference type="Proteomes" id="UP000180235"/>
    </source>
</evidence>
<gene>
    <name evidence="4" type="ORF">GlitD10_1639</name>
</gene>
<dbReference type="PROSITE" id="PS51186">
    <property type="entry name" value="GNAT"/>
    <property type="match status" value="1"/>
</dbReference>
<feature type="active site" description="Proton acceptor" evidence="1">
    <location>
        <position position="17"/>
    </location>
</feature>
<dbReference type="Pfam" id="PF13302">
    <property type="entry name" value="Acetyltransf_3"/>
    <property type="match status" value="1"/>
</dbReference>
<protein>
    <submittedName>
        <fullName evidence="4">Polysaccharide biosynthesis protein</fullName>
    </submittedName>
</protein>
<evidence type="ECO:0000259" key="3">
    <source>
        <dbReference type="PROSITE" id="PS51186"/>
    </source>
</evidence>
<evidence type="ECO:0000256" key="2">
    <source>
        <dbReference type="PIRSR" id="PIRSR620023-2"/>
    </source>
</evidence>
<dbReference type="KEGG" id="glt:GlitD10_1639"/>
<dbReference type="EMBL" id="CP017675">
    <property type="protein sequence ID" value="APB33963.1"/>
    <property type="molecule type" value="Genomic_DNA"/>
</dbReference>
<dbReference type="OrthoDB" id="9805604at2"/>
<feature type="binding site" evidence="2">
    <location>
        <position position="167"/>
    </location>
    <ligand>
        <name>substrate</name>
    </ligand>
</feature>
<accession>A0A1J0ADH6</accession>
<dbReference type="InterPro" id="IPR016181">
    <property type="entry name" value="Acyl_CoA_acyltransferase"/>
</dbReference>
<dbReference type="InterPro" id="IPR000182">
    <property type="entry name" value="GNAT_dom"/>
</dbReference>
<dbReference type="GO" id="GO:0016747">
    <property type="term" value="F:acyltransferase activity, transferring groups other than amino-acyl groups"/>
    <property type="evidence" value="ECO:0007669"/>
    <property type="project" value="InterPro"/>
</dbReference>
<feature type="domain" description="N-acetyltransferase" evidence="3">
    <location>
        <begin position="355"/>
        <end position="508"/>
    </location>
</feature>
<evidence type="ECO:0000256" key="1">
    <source>
        <dbReference type="PIRSR" id="PIRSR620023-1"/>
    </source>
</evidence>
<dbReference type="RefSeq" id="WP_071454476.1">
    <property type="nucleotide sequence ID" value="NZ_CP017675.1"/>
</dbReference>
<dbReference type="Gene3D" id="3.40.50.11190">
    <property type="match status" value="1"/>
</dbReference>
<keyword evidence="5" id="KW-1185">Reference proteome</keyword>
<dbReference type="Proteomes" id="UP000180235">
    <property type="component" value="Chromosome"/>
</dbReference>
<organism evidence="4 5">
    <name type="scientific">Gloeomargarita lithophora Alchichica-D10</name>
    <dbReference type="NCBI Taxonomy" id="1188229"/>
    <lineage>
        <taxon>Bacteria</taxon>
        <taxon>Bacillati</taxon>
        <taxon>Cyanobacteriota</taxon>
        <taxon>Cyanophyceae</taxon>
        <taxon>Gloeomargaritales</taxon>
        <taxon>Gloeomargaritaceae</taxon>
        <taxon>Gloeomargarita</taxon>
    </lineage>
</organism>
<feature type="binding site" evidence="2">
    <location>
        <position position="271"/>
    </location>
    <ligand>
        <name>substrate</name>
    </ligand>
</feature>
<dbReference type="SUPFAM" id="SSF55729">
    <property type="entry name" value="Acyl-CoA N-acyltransferases (Nat)"/>
    <property type="match status" value="1"/>
</dbReference>
<name>A0A1J0ADH6_9CYAN</name>
<dbReference type="AlphaFoldDB" id="A0A1J0ADH6"/>
<proteinExistence type="predicted"/>